<protein>
    <submittedName>
        <fullName evidence="2">Uncharacterized protein</fullName>
    </submittedName>
</protein>
<comment type="caution">
    <text evidence="2">The sequence shown here is derived from an EMBL/GenBank/DDBJ whole genome shotgun (WGS) entry which is preliminary data.</text>
</comment>
<dbReference type="Proteomes" id="UP001189429">
    <property type="component" value="Unassembled WGS sequence"/>
</dbReference>
<accession>A0ABN9PQY6</accession>
<organism evidence="2 3">
    <name type="scientific">Prorocentrum cordatum</name>
    <dbReference type="NCBI Taxonomy" id="2364126"/>
    <lineage>
        <taxon>Eukaryota</taxon>
        <taxon>Sar</taxon>
        <taxon>Alveolata</taxon>
        <taxon>Dinophyceae</taxon>
        <taxon>Prorocentrales</taxon>
        <taxon>Prorocentraceae</taxon>
        <taxon>Prorocentrum</taxon>
    </lineage>
</organism>
<name>A0ABN9PQY6_9DINO</name>
<feature type="region of interest" description="Disordered" evidence="1">
    <location>
        <begin position="1"/>
        <end position="36"/>
    </location>
</feature>
<keyword evidence="3" id="KW-1185">Reference proteome</keyword>
<proteinExistence type="predicted"/>
<evidence type="ECO:0000313" key="3">
    <source>
        <dbReference type="Proteomes" id="UP001189429"/>
    </source>
</evidence>
<evidence type="ECO:0000256" key="1">
    <source>
        <dbReference type="SAM" id="MobiDB-lite"/>
    </source>
</evidence>
<sequence>MAHLVRPRSESMLREGGNQGAAKVAKHDEDEDKGGVRDHLMVQLEARVRALENGAFTTIIVPKEHVVIKAMTEAYADYLKERKDAPEKDMAGPAVQNTFAIVCALESYNYPDASLRTQLFVKILGRIKTMMEKSNPVELSGWIKKALALPCYERPGKDPRSRILLDLQGAIFVPKGLAEEDAVAKHQAEAVAAGNLHEFQSSPLELPTVFMREAGKFLPLVQIIAELLRHAGGSVTMSKAPRGNMARQLLGNKKK</sequence>
<dbReference type="EMBL" id="CAUYUJ010001320">
    <property type="protein sequence ID" value="CAK0795357.1"/>
    <property type="molecule type" value="Genomic_DNA"/>
</dbReference>
<feature type="compositionally biased region" description="Basic and acidic residues" evidence="1">
    <location>
        <begin position="25"/>
        <end position="36"/>
    </location>
</feature>
<reference evidence="2" key="1">
    <citation type="submission" date="2023-10" db="EMBL/GenBank/DDBJ databases">
        <authorList>
            <person name="Chen Y."/>
            <person name="Shah S."/>
            <person name="Dougan E. K."/>
            <person name="Thang M."/>
            <person name="Chan C."/>
        </authorList>
    </citation>
    <scope>NUCLEOTIDE SEQUENCE [LARGE SCALE GENOMIC DNA]</scope>
</reference>
<gene>
    <name evidence="2" type="ORF">PCOR1329_LOCUS5048</name>
</gene>
<evidence type="ECO:0000313" key="2">
    <source>
        <dbReference type="EMBL" id="CAK0795357.1"/>
    </source>
</evidence>